<gene>
    <name evidence="8" type="ORF">HNR67_003683</name>
</gene>
<dbReference type="GO" id="GO:0046677">
    <property type="term" value="P:response to antibiotic"/>
    <property type="evidence" value="ECO:0007669"/>
    <property type="project" value="InterPro"/>
</dbReference>
<comment type="caution">
    <text evidence="8">The sequence shown here is derived from an EMBL/GenBank/DDBJ whole genome shotgun (WGS) entry which is preliminary data.</text>
</comment>
<dbReference type="SUPFAM" id="SSF46689">
    <property type="entry name" value="Homeodomain-like"/>
    <property type="match status" value="1"/>
</dbReference>
<dbReference type="Pfam" id="PF02909">
    <property type="entry name" value="TetR_C_1"/>
    <property type="match status" value="1"/>
</dbReference>
<proteinExistence type="predicted"/>
<dbReference type="RefSeq" id="WP_312987548.1">
    <property type="nucleotide sequence ID" value="NZ_BAAAUI010000047.1"/>
</dbReference>
<evidence type="ECO:0000256" key="2">
    <source>
        <dbReference type="ARBA" id="ARBA00023015"/>
    </source>
</evidence>
<dbReference type="SUPFAM" id="SSF48498">
    <property type="entry name" value="Tetracyclin repressor-like, C-terminal domain"/>
    <property type="match status" value="1"/>
</dbReference>
<feature type="DNA-binding region" description="H-T-H motif" evidence="5">
    <location>
        <begin position="25"/>
        <end position="44"/>
    </location>
</feature>
<evidence type="ECO:0000256" key="3">
    <source>
        <dbReference type="ARBA" id="ARBA00023125"/>
    </source>
</evidence>
<dbReference type="InterPro" id="IPR001647">
    <property type="entry name" value="HTH_TetR"/>
</dbReference>
<evidence type="ECO:0000256" key="1">
    <source>
        <dbReference type="ARBA" id="ARBA00022491"/>
    </source>
</evidence>
<keyword evidence="1" id="KW-0678">Repressor</keyword>
<evidence type="ECO:0000313" key="9">
    <source>
        <dbReference type="Proteomes" id="UP000533598"/>
    </source>
</evidence>
<dbReference type="EMBL" id="JACHMH010000001">
    <property type="protein sequence ID" value="MBB4677565.1"/>
    <property type="molecule type" value="Genomic_DNA"/>
</dbReference>
<feature type="compositionally biased region" description="Pro residues" evidence="6">
    <location>
        <begin position="190"/>
        <end position="199"/>
    </location>
</feature>
<dbReference type="InterPro" id="IPR036271">
    <property type="entry name" value="Tet_transcr_reg_TetR-rel_C_sf"/>
</dbReference>
<dbReference type="InterPro" id="IPR009057">
    <property type="entry name" value="Homeodomain-like_sf"/>
</dbReference>
<feature type="compositionally biased region" description="Low complexity" evidence="6">
    <location>
        <begin position="161"/>
        <end position="171"/>
    </location>
</feature>
<reference evidence="8 9" key="1">
    <citation type="submission" date="2020-08" db="EMBL/GenBank/DDBJ databases">
        <title>Sequencing the genomes of 1000 actinobacteria strains.</title>
        <authorList>
            <person name="Klenk H.-P."/>
        </authorList>
    </citation>
    <scope>NUCLEOTIDE SEQUENCE [LARGE SCALE GENOMIC DNA]</scope>
    <source>
        <strain evidence="8 9">DSM 44230</strain>
    </source>
</reference>
<evidence type="ECO:0000259" key="7">
    <source>
        <dbReference type="PROSITE" id="PS50977"/>
    </source>
</evidence>
<evidence type="ECO:0000313" key="8">
    <source>
        <dbReference type="EMBL" id="MBB4677565.1"/>
    </source>
</evidence>
<keyword evidence="9" id="KW-1185">Reference proteome</keyword>
<feature type="compositionally biased region" description="Low complexity" evidence="6">
    <location>
        <begin position="238"/>
        <end position="257"/>
    </location>
</feature>
<dbReference type="InterPro" id="IPR003012">
    <property type="entry name" value="Tet_transcr_reg_TetR"/>
</dbReference>
<dbReference type="Gene3D" id="1.10.357.10">
    <property type="entry name" value="Tetracycline Repressor, domain 2"/>
    <property type="match status" value="2"/>
</dbReference>
<keyword evidence="4" id="KW-0804">Transcription</keyword>
<dbReference type="Proteomes" id="UP000533598">
    <property type="component" value="Unassembled WGS sequence"/>
</dbReference>
<feature type="domain" description="HTH tetR-type" evidence="7">
    <location>
        <begin position="2"/>
        <end position="62"/>
    </location>
</feature>
<dbReference type="PRINTS" id="PR00400">
    <property type="entry name" value="TETREPRESSOR"/>
</dbReference>
<sequence length="309" mass="31625">MALDLPRITAAAVRLLDEHGLAALSTRKLAAELGVRSATLYWHVRDKDELLDLVAEAICAEAFDIDDTLPWRDQLATGLRQFRTLLRTHRDAAQLLRLRPPRGPHRLGHIETTTRILLTAGFTPTDTAAISVLLADHVLASAAEDDRRAGAAPRAELIGSPTGLTGPATEPTGPPANPTATHAGQSGSPADPPTAPADPPTASAEQSASPADSTGPAAEPSGPPADPTAAPAERNASPAGPTGPAAEPTGPPAGLAASTAGPTGLPADFPHLRRVAPAYRDLTGEALFELGVEVLLDGLAAKLAKTSSA</sequence>
<protein>
    <submittedName>
        <fullName evidence="8">AcrR family transcriptional regulator</fullName>
    </submittedName>
</protein>
<keyword evidence="2" id="KW-0805">Transcription regulation</keyword>
<dbReference type="PROSITE" id="PS50977">
    <property type="entry name" value="HTH_TETR_2"/>
    <property type="match status" value="1"/>
</dbReference>
<evidence type="ECO:0000256" key="4">
    <source>
        <dbReference type="ARBA" id="ARBA00023163"/>
    </source>
</evidence>
<dbReference type="GO" id="GO:0045892">
    <property type="term" value="P:negative regulation of DNA-templated transcription"/>
    <property type="evidence" value="ECO:0007669"/>
    <property type="project" value="InterPro"/>
</dbReference>
<dbReference type="Pfam" id="PF00440">
    <property type="entry name" value="TetR_N"/>
    <property type="match status" value="1"/>
</dbReference>
<evidence type="ECO:0000256" key="5">
    <source>
        <dbReference type="PROSITE-ProRule" id="PRU00335"/>
    </source>
</evidence>
<evidence type="ECO:0000256" key="6">
    <source>
        <dbReference type="SAM" id="MobiDB-lite"/>
    </source>
</evidence>
<dbReference type="GO" id="GO:0003677">
    <property type="term" value="F:DNA binding"/>
    <property type="evidence" value="ECO:0007669"/>
    <property type="project" value="UniProtKB-UniRule"/>
</dbReference>
<name>A0A7W7CAL3_9PSEU</name>
<keyword evidence="3 5" id="KW-0238">DNA-binding</keyword>
<feature type="region of interest" description="Disordered" evidence="6">
    <location>
        <begin position="146"/>
        <end position="270"/>
    </location>
</feature>
<accession>A0A7W7CAL3</accession>
<dbReference type="AlphaFoldDB" id="A0A7W7CAL3"/>
<organism evidence="8 9">
    <name type="scientific">Crossiella cryophila</name>
    <dbReference type="NCBI Taxonomy" id="43355"/>
    <lineage>
        <taxon>Bacteria</taxon>
        <taxon>Bacillati</taxon>
        <taxon>Actinomycetota</taxon>
        <taxon>Actinomycetes</taxon>
        <taxon>Pseudonocardiales</taxon>
        <taxon>Pseudonocardiaceae</taxon>
        <taxon>Crossiella</taxon>
    </lineage>
</organism>
<dbReference type="PRINTS" id="PR00455">
    <property type="entry name" value="HTHTETR"/>
</dbReference>
<dbReference type="InterPro" id="IPR004111">
    <property type="entry name" value="Repressor_TetR_C"/>
</dbReference>